<evidence type="ECO:0000313" key="3">
    <source>
        <dbReference type="Proteomes" id="UP000307768"/>
    </source>
</evidence>
<dbReference type="GO" id="GO:0016787">
    <property type="term" value="F:hydrolase activity"/>
    <property type="evidence" value="ECO:0007669"/>
    <property type="project" value="UniProtKB-KW"/>
</dbReference>
<comment type="caution">
    <text evidence="2">The sequence shown here is derived from an EMBL/GenBank/DDBJ whole genome shotgun (WGS) entry which is preliminary data.</text>
</comment>
<dbReference type="InterPro" id="IPR029058">
    <property type="entry name" value="AB_hydrolase_fold"/>
</dbReference>
<dbReference type="InterPro" id="IPR000073">
    <property type="entry name" value="AB_hydrolase_1"/>
</dbReference>
<dbReference type="PANTHER" id="PTHR43194:SF2">
    <property type="entry name" value="PEROXISOMAL MEMBRANE PROTEIN LPX1"/>
    <property type="match status" value="1"/>
</dbReference>
<evidence type="ECO:0000259" key="1">
    <source>
        <dbReference type="Pfam" id="PF12697"/>
    </source>
</evidence>
<dbReference type="SUPFAM" id="SSF53474">
    <property type="entry name" value="alpha/beta-Hydrolases"/>
    <property type="match status" value="1"/>
</dbReference>
<gene>
    <name evidence="2" type="ORF">FE697_013460</name>
</gene>
<reference evidence="2 3" key="1">
    <citation type="submission" date="2019-09" db="EMBL/GenBank/DDBJ databases">
        <title>Mumia zhuanghuii sp. nov. isolated from the intestinal contents of plateau pika (Ochotona curzoniae) in the Qinghai-Tibet plateau of China.</title>
        <authorList>
            <person name="Tian Z."/>
        </authorList>
    </citation>
    <scope>NUCLEOTIDE SEQUENCE [LARGE SCALE GENOMIC DNA]</scope>
    <source>
        <strain evidence="3">350</strain>
    </source>
</reference>
<dbReference type="PANTHER" id="PTHR43194">
    <property type="entry name" value="HYDROLASE ALPHA/BETA FOLD FAMILY"/>
    <property type="match status" value="1"/>
</dbReference>
<name>A0A5Q6RVW5_9ACTN</name>
<dbReference type="Proteomes" id="UP000307768">
    <property type="component" value="Unassembled WGS sequence"/>
</dbReference>
<dbReference type="Gene3D" id="3.40.50.1820">
    <property type="entry name" value="alpha/beta hydrolase"/>
    <property type="match status" value="1"/>
</dbReference>
<dbReference type="RefSeq" id="WP_149770139.1">
    <property type="nucleotide sequence ID" value="NZ_VDFQ02000004.1"/>
</dbReference>
<dbReference type="Pfam" id="PF12697">
    <property type="entry name" value="Abhydrolase_6"/>
    <property type="match status" value="1"/>
</dbReference>
<evidence type="ECO:0000313" key="2">
    <source>
        <dbReference type="EMBL" id="KAA1422182.1"/>
    </source>
</evidence>
<accession>A0A5Q6RVW5</accession>
<organism evidence="2 3">
    <name type="scientific">Mumia zhuanghuii</name>
    <dbReference type="NCBI Taxonomy" id="2585211"/>
    <lineage>
        <taxon>Bacteria</taxon>
        <taxon>Bacillati</taxon>
        <taxon>Actinomycetota</taxon>
        <taxon>Actinomycetes</taxon>
        <taxon>Propionibacteriales</taxon>
        <taxon>Nocardioidaceae</taxon>
        <taxon>Mumia</taxon>
    </lineage>
</organism>
<dbReference type="OrthoDB" id="63519at2"/>
<dbReference type="AlphaFoldDB" id="A0A5Q6RVW5"/>
<dbReference type="EMBL" id="VDFQ02000004">
    <property type="protein sequence ID" value="KAA1422182.1"/>
    <property type="molecule type" value="Genomic_DNA"/>
</dbReference>
<dbReference type="InterPro" id="IPR050228">
    <property type="entry name" value="Carboxylesterase_BioH"/>
</dbReference>
<proteinExistence type="predicted"/>
<sequence length="274" mass="29109">MSVDRAATRSVVTSDDGTRIAVTRRGAGPPVVLVDGALASSRTDPDRPLAEHLAGAFTVYDYDRRGRGDSTDTPPYAPRREVEDLAAVVSAAGVGCHLFGVSAGAALALEATAAGVPVRRLAVYEPPYTGEVVGSADVRRTRNELEALLDDEARGHARYGEAVAQLFTVSGMPKEMVTLLRCTPIWREYEALAPTIAYDLAVLDDGVVPRQRFESIDVPTLVLDGAASPELLRRPARIVACVASAAAYQSLPDQTHDVAPEVLAPVLADFFGSR</sequence>
<keyword evidence="2" id="KW-0378">Hydrolase</keyword>
<feature type="domain" description="AB hydrolase-1" evidence="1">
    <location>
        <begin position="47"/>
        <end position="256"/>
    </location>
</feature>
<protein>
    <submittedName>
        <fullName evidence="2">Alpha/beta hydrolase</fullName>
    </submittedName>
</protein>